<dbReference type="InterPro" id="IPR050204">
    <property type="entry name" value="AraC_XylS_family_regulators"/>
</dbReference>
<comment type="caution">
    <text evidence="6">The sequence shown here is derived from an EMBL/GenBank/DDBJ whole genome shotgun (WGS) entry which is preliminary data.</text>
</comment>
<gene>
    <name evidence="6" type="ORF">ACFSJS_07120</name>
</gene>
<dbReference type="PANTHER" id="PTHR46796">
    <property type="entry name" value="HTH-TYPE TRANSCRIPTIONAL ACTIVATOR RHAS-RELATED"/>
    <property type="match status" value="1"/>
</dbReference>
<evidence type="ECO:0000259" key="5">
    <source>
        <dbReference type="PROSITE" id="PS01124"/>
    </source>
</evidence>
<evidence type="ECO:0000256" key="1">
    <source>
        <dbReference type="ARBA" id="ARBA00023015"/>
    </source>
</evidence>
<dbReference type="EMBL" id="JBHUFU010000003">
    <property type="protein sequence ID" value="MFD1829431.1"/>
    <property type="molecule type" value="Genomic_DNA"/>
</dbReference>
<evidence type="ECO:0000313" key="6">
    <source>
        <dbReference type="EMBL" id="MFD1829431.1"/>
    </source>
</evidence>
<keyword evidence="2" id="KW-0238">DNA-binding</keyword>
<name>A0ABW4PIZ8_9ACTN</name>
<feature type="compositionally biased region" description="Low complexity" evidence="4">
    <location>
        <begin position="8"/>
        <end position="27"/>
    </location>
</feature>
<feature type="domain" description="HTH araC/xylS-type" evidence="5">
    <location>
        <begin position="189"/>
        <end position="301"/>
    </location>
</feature>
<keyword evidence="3" id="KW-0804">Transcription</keyword>
<dbReference type="Proteomes" id="UP001597365">
    <property type="component" value="Unassembled WGS sequence"/>
</dbReference>
<dbReference type="Pfam" id="PF20240">
    <property type="entry name" value="DUF6597"/>
    <property type="match status" value="1"/>
</dbReference>
<evidence type="ECO:0000313" key="7">
    <source>
        <dbReference type="Proteomes" id="UP001597365"/>
    </source>
</evidence>
<keyword evidence="7" id="KW-1185">Reference proteome</keyword>
<evidence type="ECO:0000256" key="3">
    <source>
        <dbReference type="ARBA" id="ARBA00023163"/>
    </source>
</evidence>
<keyword evidence="1" id="KW-0805">Transcription regulation</keyword>
<dbReference type="PROSITE" id="PS01124">
    <property type="entry name" value="HTH_ARAC_FAMILY_2"/>
    <property type="match status" value="1"/>
</dbReference>
<dbReference type="InterPro" id="IPR018060">
    <property type="entry name" value="HTH_AraC"/>
</dbReference>
<accession>A0ABW4PIZ8</accession>
<dbReference type="RefSeq" id="WP_380897963.1">
    <property type="nucleotide sequence ID" value="NZ_JBHUFU010000003.1"/>
</dbReference>
<protein>
    <submittedName>
        <fullName evidence="6">Helix-turn-helix domain-containing protein</fullName>
    </submittedName>
</protein>
<dbReference type="Gene3D" id="1.10.10.60">
    <property type="entry name" value="Homeodomain-like"/>
    <property type="match status" value="1"/>
</dbReference>
<dbReference type="InterPro" id="IPR046532">
    <property type="entry name" value="DUF6597"/>
</dbReference>
<evidence type="ECO:0000256" key="2">
    <source>
        <dbReference type="ARBA" id="ARBA00023125"/>
    </source>
</evidence>
<feature type="region of interest" description="Disordered" evidence="4">
    <location>
        <begin position="1"/>
        <end position="28"/>
    </location>
</feature>
<dbReference type="Pfam" id="PF12833">
    <property type="entry name" value="HTH_18"/>
    <property type="match status" value="1"/>
</dbReference>
<reference evidence="7" key="1">
    <citation type="journal article" date="2019" name="Int. J. Syst. Evol. Microbiol.">
        <title>The Global Catalogue of Microorganisms (GCM) 10K type strain sequencing project: providing services to taxonomists for standard genome sequencing and annotation.</title>
        <authorList>
            <consortium name="The Broad Institute Genomics Platform"/>
            <consortium name="The Broad Institute Genome Sequencing Center for Infectious Disease"/>
            <person name="Wu L."/>
            <person name="Ma J."/>
        </authorList>
    </citation>
    <scope>NUCLEOTIDE SEQUENCE [LARGE SCALE GENOMIC DNA]</scope>
    <source>
        <strain evidence="7">CGMCC 4.7455</strain>
    </source>
</reference>
<dbReference type="SMART" id="SM00342">
    <property type="entry name" value="HTH_ARAC"/>
    <property type="match status" value="1"/>
</dbReference>
<organism evidence="6 7">
    <name type="scientific">Streptomyces desertarenae</name>
    <dbReference type="NCBI Taxonomy" id="2666184"/>
    <lineage>
        <taxon>Bacteria</taxon>
        <taxon>Bacillati</taxon>
        <taxon>Actinomycetota</taxon>
        <taxon>Actinomycetes</taxon>
        <taxon>Kitasatosporales</taxon>
        <taxon>Streptomycetaceae</taxon>
        <taxon>Streptomyces</taxon>
    </lineage>
</organism>
<proteinExistence type="predicted"/>
<sequence>MGPPPGTDPAAARAPRPGAGAAAAPADEFVRGRPAPALRPYVAHYTGYRQTGLPPGLHRGLPSPHLTLILTLEDRLTLAGHPDPGQPPGSYDTLLGGLHTAPALIVRDGRQAGVQVALGPLGARALLGTPAGELAHLDVPADAVLGRAAAELHDRLREAPSWSDRFAVLDQVLSRLLVPERTGPACALDRLAGAWHLLLASKGAVAVPELAGEAGWSTRHLTARFRAEIGLTPKEAARVVRFDRARRLLAARVLRPGGPGRGPAGLGLAGLAVECGYFDQAHLAREFRALAGCAPSRWLEQEYGREFRNVQAGRESGGGGWEAQGLAGGRR</sequence>
<evidence type="ECO:0000256" key="4">
    <source>
        <dbReference type="SAM" id="MobiDB-lite"/>
    </source>
</evidence>
<dbReference type="PANTHER" id="PTHR46796:SF15">
    <property type="entry name" value="BLL1074 PROTEIN"/>
    <property type="match status" value="1"/>
</dbReference>